<dbReference type="SUPFAM" id="SSF102462">
    <property type="entry name" value="Peptidyl-tRNA hydrolase II"/>
    <property type="match status" value="1"/>
</dbReference>
<evidence type="ECO:0000256" key="2">
    <source>
        <dbReference type="ARBA" id="ARBA00022801"/>
    </source>
</evidence>
<feature type="region of interest" description="Disordered" evidence="4">
    <location>
        <begin position="70"/>
        <end position="99"/>
    </location>
</feature>
<organism evidence="5 6">
    <name type="scientific">Ensete ventricosum</name>
    <name type="common">Abyssinian banana</name>
    <name type="synonym">Musa ensete</name>
    <dbReference type="NCBI Taxonomy" id="4639"/>
    <lineage>
        <taxon>Eukaryota</taxon>
        <taxon>Viridiplantae</taxon>
        <taxon>Streptophyta</taxon>
        <taxon>Embryophyta</taxon>
        <taxon>Tracheophyta</taxon>
        <taxon>Spermatophyta</taxon>
        <taxon>Magnoliopsida</taxon>
        <taxon>Liliopsida</taxon>
        <taxon>Zingiberales</taxon>
        <taxon>Musaceae</taxon>
        <taxon>Ensete</taxon>
    </lineage>
</organism>
<accession>A0AAV8Q8H0</accession>
<comment type="catalytic activity">
    <reaction evidence="3">
        <text>an N-acyl-L-alpha-aminoacyl-tRNA + H2O = an N-acyl-L-amino acid + a tRNA + H(+)</text>
        <dbReference type="Rhea" id="RHEA:54448"/>
        <dbReference type="Rhea" id="RHEA-COMP:10123"/>
        <dbReference type="Rhea" id="RHEA-COMP:13883"/>
        <dbReference type="ChEBI" id="CHEBI:15377"/>
        <dbReference type="ChEBI" id="CHEBI:15378"/>
        <dbReference type="ChEBI" id="CHEBI:59874"/>
        <dbReference type="ChEBI" id="CHEBI:78442"/>
        <dbReference type="ChEBI" id="CHEBI:138191"/>
        <dbReference type="EC" id="3.1.1.29"/>
    </reaction>
</comment>
<dbReference type="AlphaFoldDB" id="A0AAV8Q8H0"/>
<dbReference type="EC" id="3.1.1.29" evidence="1"/>
<dbReference type="InterPro" id="IPR042237">
    <property type="entry name" value="PTRHD1"/>
</dbReference>
<reference evidence="5 6" key="1">
    <citation type="submission" date="2022-12" db="EMBL/GenBank/DDBJ databases">
        <title>Chromosome-scale assembly of the Ensete ventricosum genome.</title>
        <authorList>
            <person name="Dussert Y."/>
            <person name="Stocks J."/>
            <person name="Wendawek A."/>
            <person name="Woldeyes F."/>
            <person name="Nichols R.A."/>
            <person name="Borrell J.S."/>
        </authorList>
    </citation>
    <scope>NUCLEOTIDE SEQUENCE [LARGE SCALE GENOMIC DNA]</scope>
    <source>
        <strain evidence="6">cv. Maze</strain>
        <tissue evidence="5">Seeds</tissue>
    </source>
</reference>
<dbReference type="EMBL" id="JAQQAF010000008">
    <property type="protein sequence ID" value="KAJ8465918.1"/>
    <property type="molecule type" value="Genomic_DNA"/>
</dbReference>
<dbReference type="GO" id="GO:0004045">
    <property type="term" value="F:peptidyl-tRNA hydrolase activity"/>
    <property type="evidence" value="ECO:0007669"/>
    <property type="project" value="UniProtKB-EC"/>
</dbReference>
<evidence type="ECO:0000313" key="6">
    <source>
        <dbReference type="Proteomes" id="UP001222027"/>
    </source>
</evidence>
<dbReference type="PANTHER" id="PTHR46194:SF1">
    <property type="entry name" value="PEPTIDYL-TRNA HYDROLASE PTRHD1-RELATED"/>
    <property type="match status" value="1"/>
</dbReference>
<proteinExistence type="predicted"/>
<evidence type="ECO:0000313" key="5">
    <source>
        <dbReference type="EMBL" id="KAJ8465918.1"/>
    </source>
</evidence>
<sequence>MRRIHKLSMLCVCHVPCRYWRPFWKRWVHARLVSSVGSSARRRAFFPPSSSLALPTVGVSRFHRPLRSNMSASAEAAPDPGGDPASPLWRVGEGNPPGDDVVVQSARRNASVTLEVKGETQLRNLSNKLKKEGIDHKLWVEQPDDFPACLLTRPYPKSQKTETAVYVKESHNRMVQVNPRRLRGASAVG</sequence>
<dbReference type="InterPro" id="IPR002833">
    <property type="entry name" value="PTH2"/>
</dbReference>
<comment type="caution">
    <text evidence="5">The sequence shown here is derived from an EMBL/GenBank/DDBJ whole genome shotgun (WGS) entry which is preliminary data.</text>
</comment>
<evidence type="ECO:0000256" key="4">
    <source>
        <dbReference type="SAM" id="MobiDB-lite"/>
    </source>
</evidence>
<dbReference type="InterPro" id="IPR023476">
    <property type="entry name" value="Pep_tRNA_hydro_II_dom_sf"/>
</dbReference>
<name>A0AAV8Q8H0_ENSVE</name>
<protein>
    <recommendedName>
        <fullName evidence="1">peptidyl-tRNA hydrolase</fullName>
        <ecNumber evidence="1">3.1.1.29</ecNumber>
    </recommendedName>
</protein>
<dbReference type="PANTHER" id="PTHR46194">
    <property type="entry name" value="PEPTIDYL-TRNA HYDROLASE PTRHD1-RELATED"/>
    <property type="match status" value="1"/>
</dbReference>
<dbReference type="Proteomes" id="UP001222027">
    <property type="component" value="Unassembled WGS sequence"/>
</dbReference>
<feature type="compositionally biased region" description="Low complexity" evidence="4">
    <location>
        <begin position="71"/>
        <end position="87"/>
    </location>
</feature>
<gene>
    <name evidence="5" type="ORF">OPV22_028470</name>
</gene>
<evidence type="ECO:0000256" key="3">
    <source>
        <dbReference type="ARBA" id="ARBA00048707"/>
    </source>
</evidence>
<keyword evidence="6" id="KW-1185">Reference proteome</keyword>
<keyword evidence="2" id="KW-0378">Hydrolase</keyword>
<evidence type="ECO:0000256" key="1">
    <source>
        <dbReference type="ARBA" id="ARBA00013260"/>
    </source>
</evidence>
<dbReference type="Pfam" id="PF01981">
    <property type="entry name" value="PTH2"/>
    <property type="match status" value="1"/>
</dbReference>